<reference evidence="2" key="1">
    <citation type="journal article" date="2023" name="Plant J.">
        <title>Genome sequences and population genomics provide insights into the demographic history, inbreeding, and mutation load of two 'living fossil' tree species of Dipteronia.</title>
        <authorList>
            <person name="Feng Y."/>
            <person name="Comes H.P."/>
            <person name="Chen J."/>
            <person name="Zhu S."/>
            <person name="Lu R."/>
            <person name="Zhang X."/>
            <person name="Li P."/>
            <person name="Qiu J."/>
            <person name="Olsen K.M."/>
            <person name="Qiu Y."/>
        </authorList>
    </citation>
    <scope>NUCLEOTIDE SEQUENCE</scope>
    <source>
        <strain evidence="2">KIB01</strain>
    </source>
</reference>
<dbReference type="Proteomes" id="UP001280121">
    <property type="component" value="Unassembled WGS sequence"/>
</dbReference>
<dbReference type="AlphaFoldDB" id="A0AAD9TED7"/>
<keyword evidence="3" id="KW-1185">Reference proteome</keyword>
<evidence type="ECO:0000313" key="3">
    <source>
        <dbReference type="Proteomes" id="UP001280121"/>
    </source>
</evidence>
<feature type="compositionally biased region" description="Basic residues" evidence="1">
    <location>
        <begin position="104"/>
        <end position="114"/>
    </location>
</feature>
<evidence type="ECO:0000256" key="1">
    <source>
        <dbReference type="SAM" id="MobiDB-lite"/>
    </source>
</evidence>
<sequence>MVAHLGNEVYDKIDYPKKSFDSDAILESYQATHIAPHAGPLLISEYPINNVGLRLSVENSKAVRDGSRLPYHLPWYHPFLAKTVMAQSCIEVLSQAKGKSDSKGRKRLPKGKSA</sequence>
<evidence type="ECO:0000313" key="2">
    <source>
        <dbReference type="EMBL" id="KAK2634191.1"/>
    </source>
</evidence>
<proteinExistence type="predicted"/>
<dbReference type="EMBL" id="JANJYI010000009">
    <property type="protein sequence ID" value="KAK2634191.1"/>
    <property type="molecule type" value="Genomic_DNA"/>
</dbReference>
<protein>
    <submittedName>
        <fullName evidence="2">Uncharacterized protein</fullName>
    </submittedName>
</protein>
<feature type="region of interest" description="Disordered" evidence="1">
    <location>
        <begin position="95"/>
        <end position="114"/>
    </location>
</feature>
<comment type="caution">
    <text evidence="2">The sequence shown here is derived from an EMBL/GenBank/DDBJ whole genome shotgun (WGS) entry which is preliminary data.</text>
</comment>
<accession>A0AAD9TED7</accession>
<name>A0AAD9TED7_9ROSI</name>
<organism evidence="2 3">
    <name type="scientific">Dipteronia dyeriana</name>
    <dbReference type="NCBI Taxonomy" id="168575"/>
    <lineage>
        <taxon>Eukaryota</taxon>
        <taxon>Viridiplantae</taxon>
        <taxon>Streptophyta</taxon>
        <taxon>Embryophyta</taxon>
        <taxon>Tracheophyta</taxon>
        <taxon>Spermatophyta</taxon>
        <taxon>Magnoliopsida</taxon>
        <taxon>eudicotyledons</taxon>
        <taxon>Gunneridae</taxon>
        <taxon>Pentapetalae</taxon>
        <taxon>rosids</taxon>
        <taxon>malvids</taxon>
        <taxon>Sapindales</taxon>
        <taxon>Sapindaceae</taxon>
        <taxon>Hippocastanoideae</taxon>
        <taxon>Acereae</taxon>
        <taxon>Dipteronia</taxon>
    </lineage>
</organism>
<gene>
    <name evidence="2" type="ORF">Ddye_028983</name>
</gene>